<dbReference type="EMBL" id="JAGPYM010000022">
    <property type="protein sequence ID" value="KAH6883860.1"/>
    <property type="molecule type" value="Genomic_DNA"/>
</dbReference>
<feature type="transmembrane region" description="Helical" evidence="13">
    <location>
        <begin position="183"/>
        <end position="201"/>
    </location>
</feature>
<reference evidence="15 16" key="1">
    <citation type="journal article" date="2021" name="Nat. Commun.">
        <title>Genetic determinants of endophytism in the Arabidopsis root mycobiome.</title>
        <authorList>
            <person name="Mesny F."/>
            <person name="Miyauchi S."/>
            <person name="Thiergart T."/>
            <person name="Pickel B."/>
            <person name="Atanasova L."/>
            <person name="Karlsson M."/>
            <person name="Huettel B."/>
            <person name="Barry K.W."/>
            <person name="Haridas S."/>
            <person name="Chen C."/>
            <person name="Bauer D."/>
            <person name="Andreopoulos W."/>
            <person name="Pangilinan J."/>
            <person name="LaButti K."/>
            <person name="Riley R."/>
            <person name="Lipzen A."/>
            <person name="Clum A."/>
            <person name="Drula E."/>
            <person name="Henrissat B."/>
            <person name="Kohler A."/>
            <person name="Grigoriev I.V."/>
            <person name="Martin F.M."/>
            <person name="Hacquard S."/>
        </authorList>
    </citation>
    <scope>NUCLEOTIDE SEQUENCE [LARGE SCALE GENOMIC DNA]</scope>
    <source>
        <strain evidence="15 16">MPI-CAGE-CH-0241</strain>
    </source>
</reference>
<evidence type="ECO:0000256" key="2">
    <source>
        <dbReference type="ARBA" id="ARBA00006278"/>
    </source>
</evidence>
<dbReference type="AlphaFoldDB" id="A0A9P8VXU6"/>
<proteinExistence type="inferred from homology"/>
<evidence type="ECO:0000256" key="12">
    <source>
        <dbReference type="ARBA" id="ARBA00048483"/>
    </source>
</evidence>
<dbReference type="InterPro" id="IPR013130">
    <property type="entry name" value="Fe3_Rdtase_TM_dom"/>
</dbReference>
<gene>
    <name evidence="15" type="ORF">B0T10DRAFT_410648</name>
</gene>
<dbReference type="InterPro" id="IPR013121">
    <property type="entry name" value="Fe_red_NAD-bd_6"/>
</dbReference>
<evidence type="ECO:0000313" key="16">
    <source>
        <dbReference type="Proteomes" id="UP000777438"/>
    </source>
</evidence>
<evidence type="ECO:0000256" key="13">
    <source>
        <dbReference type="SAM" id="Phobius"/>
    </source>
</evidence>
<organism evidence="15 16">
    <name type="scientific">Thelonectria olida</name>
    <dbReference type="NCBI Taxonomy" id="1576542"/>
    <lineage>
        <taxon>Eukaryota</taxon>
        <taxon>Fungi</taxon>
        <taxon>Dikarya</taxon>
        <taxon>Ascomycota</taxon>
        <taxon>Pezizomycotina</taxon>
        <taxon>Sordariomycetes</taxon>
        <taxon>Hypocreomycetidae</taxon>
        <taxon>Hypocreales</taxon>
        <taxon>Nectriaceae</taxon>
        <taxon>Thelonectria</taxon>
    </lineage>
</organism>
<sequence length="530" mass="59876">MDIVSWYAMALSSLILASILAYVLFSVVAVVQYCGKNAFLKYLFYPQIPKFLRRSGRTSWFDLLVLLMFLGANAVALSAGVRNATSFIRRSGIISVVNLIPLFLGGQMNIIASHCGLSLRAYTRLHRWLGSVAIVEGLLHVIVSVSRQMPNFKLKTNVAGLVVLSIFVTIPPSGLLRRRLYEVFLSLHFTLSLAVLAALYLHKPTSISESPTVYLFAAVCLLVLTGCVRFGLVLYRNVRYGRPLSRASVRTITFKRSTGEDIPLSDAVHLHIRLSRTWKHRAGQYVYLCIPGVSHTSFAQLHPFYVAWWYRDGGYDYAVFIMQKQRGFTDRVFSHRASEYDKVADLVAVIEGPYGKELNLDSYGTVLLFATGIGIASQLPYVAQLLDGYQNCEVKTRRITLFWQVDSEIQTAWVADRMQQLLRQDTGRILDIHIHVLGNFLSRVTDRGDYIQLGERIDMTYGPLRVREVIDNEMKHRKGRTVISMCADDEISDAIRNLVRGMTNEMISLKELDFRPGTDTLMRKQNPATA</sequence>
<feature type="transmembrane region" description="Helical" evidence="13">
    <location>
        <begin position="87"/>
        <end position="104"/>
    </location>
</feature>
<comment type="catalytic activity">
    <reaction evidence="12">
        <text>2 a Fe(II)-siderophore + NADP(+) + H(+) = 2 a Fe(III)-siderophore + NADPH</text>
        <dbReference type="Rhea" id="RHEA:28795"/>
        <dbReference type="Rhea" id="RHEA-COMP:11342"/>
        <dbReference type="Rhea" id="RHEA-COMP:11344"/>
        <dbReference type="ChEBI" id="CHEBI:15378"/>
        <dbReference type="ChEBI" id="CHEBI:29033"/>
        <dbReference type="ChEBI" id="CHEBI:29034"/>
        <dbReference type="ChEBI" id="CHEBI:57783"/>
        <dbReference type="ChEBI" id="CHEBI:58349"/>
        <dbReference type="EC" id="1.16.1.9"/>
    </reaction>
</comment>
<dbReference type="PROSITE" id="PS51384">
    <property type="entry name" value="FAD_FR"/>
    <property type="match status" value="1"/>
</dbReference>
<protein>
    <recommendedName>
        <fullName evidence="3">ferric-chelate reductase (NADPH)</fullName>
        <ecNumber evidence="3">1.16.1.9</ecNumber>
    </recommendedName>
</protein>
<comment type="caution">
    <text evidence="15">The sequence shown here is derived from an EMBL/GenBank/DDBJ whole genome shotgun (WGS) entry which is preliminary data.</text>
</comment>
<feature type="domain" description="FAD-binding FR-type" evidence="14">
    <location>
        <begin position="239"/>
        <end position="360"/>
    </location>
</feature>
<dbReference type="OrthoDB" id="4494341at2759"/>
<feature type="transmembrane region" description="Helical" evidence="13">
    <location>
        <begin position="125"/>
        <end position="146"/>
    </location>
</feature>
<keyword evidence="8 13" id="KW-1133">Transmembrane helix</keyword>
<dbReference type="InterPro" id="IPR039261">
    <property type="entry name" value="FNR_nucleotide-bd"/>
</dbReference>
<keyword evidence="11 13" id="KW-0472">Membrane</keyword>
<accession>A0A9P8VXU6</accession>
<dbReference type="Pfam" id="PF08030">
    <property type="entry name" value="NAD_binding_6"/>
    <property type="match status" value="1"/>
</dbReference>
<evidence type="ECO:0000313" key="15">
    <source>
        <dbReference type="EMBL" id="KAH6883860.1"/>
    </source>
</evidence>
<evidence type="ECO:0000256" key="1">
    <source>
        <dbReference type="ARBA" id="ARBA00004651"/>
    </source>
</evidence>
<keyword evidence="7" id="KW-0249">Electron transport</keyword>
<dbReference type="InterPro" id="IPR051410">
    <property type="entry name" value="Ferric/Cupric_Reductase"/>
</dbReference>
<comment type="subcellular location">
    <subcellularLocation>
        <location evidence="1">Cell membrane</location>
        <topology evidence="1">Multi-pass membrane protein</topology>
    </subcellularLocation>
</comment>
<evidence type="ECO:0000256" key="9">
    <source>
        <dbReference type="ARBA" id="ARBA00023002"/>
    </source>
</evidence>
<dbReference type="Proteomes" id="UP000777438">
    <property type="component" value="Unassembled WGS sequence"/>
</dbReference>
<dbReference type="EC" id="1.16.1.9" evidence="3"/>
<evidence type="ECO:0000256" key="4">
    <source>
        <dbReference type="ARBA" id="ARBA00022448"/>
    </source>
</evidence>
<dbReference type="GO" id="GO:0005886">
    <property type="term" value="C:plasma membrane"/>
    <property type="evidence" value="ECO:0007669"/>
    <property type="project" value="UniProtKB-SubCell"/>
</dbReference>
<keyword evidence="9" id="KW-0560">Oxidoreductase</keyword>
<evidence type="ECO:0000256" key="6">
    <source>
        <dbReference type="ARBA" id="ARBA00022692"/>
    </source>
</evidence>
<evidence type="ECO:0000256" key="7">
    <source>
        <dbReference type="ARBA" id="ARBA00022982"/>
    </source>
</evidence>
<keyword evidence="4" id="KW-0813">Transport</keyword>
<keyword evidence="6 13" id="KW-0812">Transmembrane</keyword>
<name>A0A9P8VXU6_9HYPO</name>
<dbReference type="Gene3D" id="3.40.50.80">
    <property type="entry name" value="Nucleotide-binding domain of ferredoxin-NADP reductase (FNR) module"/>
    <property type="match status" value="1"/>
</dbReference>
<dbReference type="InterPro" id="IPR013112">
    <property type="entry name" value="FAD-bd_8"/>
</dbReference>
<feature type="transmembrane region" description="Helical" evidence="13">
    <location>
        <begin position="6"/>
        <end position="31"/>
    </location>
</feature>
<dbReference type="GO" id="GO:0006826">
    <property type="term" value="P:iron ion transport"/>
    <property type="evidence" value="ECO:0007669"/>
    <property type="project" value="UniProtKB-ARBA"/>
</dbReference>
<comment type="similarity">
    <text evidence="2">Belongs to the ferric reductase (FRE) family.</text>
</comment>
<evidence type="ECO:0000256" key="11">
    <source>
        <dbReference type="ARBA" id="ARBA00023136"/>
    </source>
</evidence>
<evidence type="ECO:0000256" key="5">
    <source>
        <dbReference type="ARBA" id="ARBA00022475"/>
    </source>
</evidence>
<evidence type="ECO:0000259" key="14">
    <source>
        <dbReference type="PROSITE" id="PS51384"/>
    </source>
</evidence>
<dbReference type="Pfam" id="PF08022">
    <property type="entry name" value="FAD_binding_8"/>
    <property type="match status" value="1"/>
</dbReference>
<dbReference type="SUPFAM" id="SSF63380">
    <property type="entry name" value="Riboflavin synthase domain-like"/>
    <property type="match status" value="1"/>
</dbReference>
<evidence type="ECO:0000256" key="8">
    <source>
        <dbReference type="ARBA" id="ARBA00022989"/>
    </source>
</evidence>
<keyword evidence="10" id="KW-0406">Ion transport</keyword>
<dbReference type="Pfam" id="PF01794">
    <property type="entry name" value="Ferric_reduct"/>
    <property type="match status" value="1"/>
</dbReference>
<evidence type="ECO:0000256" key="10">
    <source>
        <dbReference type="ARBA" id="ARBA00023065"/>
    </source>
</evidence>
<dbReference type="PANTHER" id="PTHR32361">
    <property type="entry name" value="FERRIC/CUPRIC REDUCTASE TRANSMEMBRANE COMPONENT"/>
    <property type="match status" value="1"/>
</dbReference>
<evidence type="ECO:0000256" key="3">
    <source>
        <dbReference type="ARBA" id="ARBA00012668"/>
    </source>
</evidence>
<feature type="transmembrane region" description="Helical" evidence="13">
    <location>
        <begin position="60"/>
        <end position="81"/>
    </location>
</feature>
<dbReference type="InterPro" id="IPR017938">
    <property type="entry name" value="Riboflavin_synthase-like_b-brl"/>
</dbReference>
<dbReference type="GO" id="GO:0052851">
    <property type="term" value="F:ferric-chelate reductase (NADPH) activity"/>
    <property type="evidence" value="ECO:0007669"/>
    <property type="project" value="UniProtKB-EC"/>
</dbReference>
<dbReference type="GO" id="GO:0015677">
    <property type="term" value="P:copper ion import"/>
    <property type="evidence" value="ECO:0007669"/>
    <property type="project" value="TreeGrafter"/>
</dbReference>
<feature type="transmembrane region" description="Helical" evidence="13">
    <location>
        <begin position="213"/>
        <end position="235"/>
    </location>
</feature>
<dbReference type="GO" id="GO:0006879">
    <property type="term" value="P:intracellular iron ion homeostasis"/>
    <property type="evidence" value="ECO:0007669"/>
    <property type="project" value="TreeGrafter"/>
</dbReference>
<dbReference type="InterPro" id="IPR017927">
    <property type="entry name" value="FAD-bd_FR_type"/>
</dbReference>
<dbReference type="CDD" id="cd06186">
    <property type="entry name" value="NOX_Duox_like_FAD_NADP"/>
    <property type="match status" value="1"/>
</dbReference>
<keyword evidence="16" id="KW-1185">Reference proteome</keyword>
<dbReference type="SUPFAM" id="SSF52343">
    <property type="entry name" value="Ferredoxin reductase-like, C-terminal NADP-linked domain"/>
    <property type="match status" value="1"/>
</dbReference>
<keyword evidence="5" id="KW-1003">Cell membrane</keyword>
<dbReference type="PANTHER" id="PTHR32361:SF26">
    <property type="entry name" value="FAD-BINDING 8 DOMAIN-CONTAINING PROTEIN-RELATED"/>
    <property type="match status" value="1"/>
</dbReference>
<feature type="transmembrane region" description="Helical" evidence="13">
    <location>
        <begin position="158"/>
        <end position="176"/>
    </location>
</feature>